<evidence type="ECO:0000256" key="11">
    <source>
        <dbReference type="ARBA" id="ARBA00044466"/>
    </source>
</evidence>
<accession>A0A813SF54</accession>
<dbReference type="GO" id="GO:0046854">
    <property type="term" value="P:phosphatidylinositol phosphate biosynthetic process"/>
    <property type="evidence" value="ECO:0007669"/>
    <property type="project" value="InterPro"/>
</dbReference>
<comment type="catalytic activity">
    <reaction evidence="10">
        <text>1D-myo-inositol 1,3,4-trisphosphate + H2O = 1D-myo-inositol 3,4-bisphosphate + phosphate</text>
        <dbReference type="Rhea" id="RHEA:70319"/>
        <dbReference type="ChEBI" id="CHEBI:15377"/>
        <dbReference type="ChEBI" id="CHEBI:43474"/>
        <dbReference type="ChEBI" id="CHEBI:58414"/>
        <dbReference type="ChEBI" id="CHEBI:83241"/>
    </reaction>
    <physiologicalReaction direction="left-to-right" evidence="10">
        <dbReference type="Rhea" id="RHEA:70320"/>
    </physiologicalReaction>
</comment>
<comment type="catalytic activity">
    <reaction evidence="13">
        <text>adenosine 3',5'-bisphosphate + H2O = AMP + phosphate</text>
        <dbReference type="Rhea" id="RHEA:10040"/>
        <dbReference type="ChEBI" id="CHEBI:15377"/>
        <dbReference type="ChEBI" id="CHEBI:43474"/>
        <dbReference type="ChEBI" id="CHEBI:58343"/>
        <dbReference type="ChEBI" id="CHEBI:456215"/>
        <dbReference type="EC" id="3.1.3.7"/>
    </reaction>
    <physiologicalReaction direction="left-to-right" evidence="13">
        <dbReference type="Rhea" id="RHEA:10041"/>
    </physiologicalReaction>
</comment>
<feature type="binding site" evidence="18">
    <location>
        <position position="115"/>
    </location>
    <ligand>
        <name>Mg(2+)</name>
        <dbReference type="ChEBI" id="CHEBI:18420"/>
        <label>1</label>
        <note>catalytic</note>
    </ligand>
</feature>
<name>A0A813SF54_9BILA</name>
<evidence type="ECO:0000313" key="22">
    <source>
        <dbReference type="EMBL" id="CAF4129556.1"/>
    </source>
</evidence>
<keyword evidence="6" id="KW-0378">Hydrolase</keyword>
<gene>
    <name evidence="19" type="ORF">GPM918_LOCUS3217</name>
    <name evidence="20" type="ORF">OVA965_LOCUS29381</name>
    <name evidence="21" type="ORF">SRO942_LOCUS3217</name>
    <name evidence="22" type="ORF">TMI583_LOCUS30154</name>
</gene>
<feature type="binding site" evidence="18">
    <location>
        <position position="237"/>
    </location>
    <ligand>
        <name>Mg(2+)</name>
        <dbReference type="ChEBI" id="CHEBI:18420"/>
        <label>1</label>
        <note>catalytic</note>
    </ligand>
</feature>
<dbReference type="InterPro" id="IPR020583">
    <property type="entry name" value="Inositol_monoP_metal-BS"/>
</dbReference>
<evidence type="ECO:0000313" key="23">
    <source>
        <dbReference type="Proteomes" id="UP000663829"/>
    </source>
</evidence>
<evidence type="ECO:0000313" key="20">
    <source>
        <dbReference type="EMBL" id="CAF1319742.1"/>
    </source>
</evidence>
<dbReference type="PANTHER" id="PTHR43028">
    <property type="entry name" value="3'(2'),5'-BISPHOSPHATE NUCLEOTIDASE 1"/>
    <property type="match status" value="1"/>
</dbReference>
<keyword evidence="23" id="KW-1185">Reference proteome</keyword>
<dbReference type="EMBL" id="CAJOBC010000386">
    <property type="protein sequence ID" value="CAF3579797.1"/>
    <property type="molecule type" value="Genomic_DNA"/>
</dbReference>
<evidence type="ECO:0000256" key="15">
    <source>
        <dbReference type="ARBA" id="ARBA00044519"/>
    </source>
</evidence>
<comment type="cofactor">
    <cofactor evidence="1 18">
        <name>Mg(2+)</name>
        <dbReference type="ChEBI" id="CHEBI:18420"/>
    </cofactor>
</comment>
<keyword evidence="7 18" id="KW-0460">Magnesium</keyword>
<dbReference type="Gene3D" id="3.40.190.80">
    <property type="match status" value="1"/>
</dbReference>
<evidence type="ECO:0000256" key="10">
    <source>
        <dbReference type="ARBA" id="ARBA00044465"/>
    </source>
</evidence>
<evidence type="ECO:0000313" key="19">
    <source>
        <dbReference type="EMBL" id="CAF0795271.1"/>
    </source>
</evidence>
<evidence type="ECO:0000256" key="1">
    <source>
        <dbReference type="ARBA" id="ARBA00001946"/>
    </source>
</evidence>
<keyword evidence="5 18" id="KW-0479">Metal-binding</keyword>
<evidence type="ECO:0000256" key="9">
    <source>
        <dbReference type="ARBA" id="ARBA00041815"/>
    </source>
</evidence>
<dbReference type="GO" id="GO:0046872">
    <property type="term" value="F:metal ion binding"/>
    <property type="evidence" value="ECO:0007669"/>
    <property type="project" value="UniProtKB-KW"/>
</dbReference>
<evidence type="ECO:0000256" key="17">
    <source>
        <dbReference type="ARBA" id="ARBA00044554"/>
    </source>
</evidence>
<organism evidence="19 23">
    <name type="scientific">Didymodactylos carnosus</name>
    <dbReference type="NCBI Taxonomy" id="1234261"/>
    <lineage>
        <taxon>Eukaryota</taxon>
        <taxon>Metazoa</taxon>
        <taxon>Spiralia</taxon>
        <taxon>Gnathifera</taxon>
        <taxon>Rotifera</taxon>
        <taxon>Eurotatoria</taxon>
        <taxon>Bdelloidea</taxon>
        <taxon>Philodinida</taxon>
        <taxon>Philodinidae</taxon>
        <taxon>Didymodactylos</taxon>
    </lineage>
</organism>
<dbReference type="EMBL" id="CAJOBA010042244">
    <property type="protein sequence ID" value="CAF4129556.1"/>
    <property type="molecule type" value="Genomic_DNA"/>
</dbReference>
<evidence type="ECO:0000256" key="5">
    <source>
        <dbReference type="ARBA" id="ARBA00022723"/>
    </source>
</evidence>
<evidence type="ECO:0000256" key="7">
    <source>
        <dbReference type="ARBA" id="ARBA00022842"/>
    </source>
</evidence>
<dbReference type="InterPro" id="IPR000760">
    <property type="entry name" value="Inositol_monophosphatase-like"/>
</dbReference>
<comment type="caution">
    <text evidence="19">The sequence shown here is derived from an EMBL/GenBank/DDBJ whole genome shotgun (WGS) entry which is preliminary data.</text>
</comment>
<comment type="similarity">
    <text evidence="2">Belongs to the inositol monophosphatase superfamily.</text>
</comment>
<evidence type="ECO:0000256" key="14">
    <source>
        <dbReference type="ARBA" id="ARBA00044484"/>
    </source>
</evidence>
<dbReference type="PANTHER" id="PTHR43028:SF5">
    <property type="entry name" value="3'(2'),5'-BISPHOSPHATE NUCLEOTIDASE 1"/>
    <property type="match status" value="1"/>
</dbReference>
<dbReference type="AlphaFoldDB" id="A0A813SF54"/>
<proteinExistence type="inferred from homology"/>
<evidence type="ECO:0000313" key="21">
    <source>
        <dbReference type="EMBL" id="CAF3579797.1"/>
    </source>
</evidence>
<dbReference type="Proteomes" id="UP000677228">
    <property type="component" value="Unassembled WGS sequence"/>
</dbReference>
<evidence type="ECO:0000256" key="8">
    <source>
        <dbReference type="ARBA" id="ARBA00040342"/>
    </source>
</evidence>
<dbReference type="Pfam" id="PF00459">
    <property type="entry name" value="Inositol_P"/>
    <property type="match status" value="1"/>
</dbReference>
<feature type="binding site" evidence="18">
    <location>
        <position position="68"/>
    </location>
    <ligand>
        <name>Mg(2+)</name>
        <dbReference type="ChEBI" id="CHEBI:18420"/>
        <label>1</label>
        <note>catalytic</note>
    </ligand>
</feature>
<dbReference type="EMBL" id="CAJNOQ010000386">
    <property type="protein sequence ID" value="CAF0795271.1"/>
    <property type="molecule type" value="Genomic_DNA"/>
</dbReference>
<comment type="catalytic activity">
    <reaction evidence="11">
        <text>adenosine 2',5'-bisphosphate + H2O = AMP + phosphate</text>
        <dbReference type="Rhea" id="RHEA:77643"/>
        <dbReference type="ChEBI" id="CHEBI:15377"/>
        <dbReference type="ChEBI" id="CHEBI:43474"/>
        <dbReference type="ChEBI" id="CHEBI:194156"/>
        <dbReference type="ChEBI" id="CHEBI:456215"/>
        <dbReference type="EC" id="3.1.3.7"/>
    </reaction>
    <physiologicalReaction direction="left-to-right" evidence="11">
        <dbReference type="Rhea" id="RHEA:77644"/>
    </physiologicalReaction>
</comment>
<dbReference type="GO" id="GO:0005737">
    <property type="term" value="C:cytoplasm"/>
    <property type="evidence" value="ECO:0007669"/>
    <property type="project" value="UniProtKB-ARBA"/>
</dbReference>
<dbReference type="PROSITE" id="PS00630">
    <property type="entry name" value="IMP_2"/>
    <property type="match status" value="1"/>
</dbReference>
<dbReference type="EC" id="3.1.3.57" evidence="15"/>
<dbReference type="EMBL" id="CAJNOK010020639">
    <property type="protein sequence ID" value="CAF1319742.1"/>
    <property type="molecule type" value="Genomic_DNA"/>
</dbReference>
<evidence type="ECO:0000256" key="4">
    <source>
        <dbReference type="ARBA" id="ARBA00022671"/>
    </source>
</evidence>
<sequence length="296" mass="32503">MSQQVPVILRVLSASLTLASRAGQLIKDVVKSGTSLDIIDKVEADRESEQLIISSLSKHFPHLQIRGEENIQIHTTNNTTFEELVNVNKDVLQTKCPNEFKNLEEKDIVVWVDPLDGTREFTEGRLEGVTVLIGIATQGNPVAGVIHQPYFNSGEGRNVWGMINSGVHGLNKNQQPLLGRIIAGSLSHRSKTVMEAVKICEPTEVIQIGGCGCKVLLVLDGKAHAYIHASKGCSLWDTCAPDAILRAAGGRLTDVFGKDISYDLNDNTSVQTGVLATMNDHDWYTQRIREKLQNQL</sequence>
<dbReference type="Gene3D" id="3.30.540.10">
    <property type="entry name" value="Fructose-1,6-Bisphosphatase, subunit A, domain 1"/>
    <property type="match status" value="1"/>
</dbReference>
<dbReference type="EC" id="3.1.3.7" evidence="3"/>
<feature type="binding site" evidence="18">
    <location>
        <position position="116"/>
    </location>
    <ligand>
        <name>Mg(2+)</name>
        <dbReference type="ChEBI" id="CHEBI:18420"/>
        <label>1</label>
        <note>catalytic</note>
    </ligand>
</feature>
<dbReference type="OrthoDB" id="411145at2759"/>
<feature type="binding site" evidence="18">
    <location>
        <position position="113"/>
    </location>
    <ligand>
        <name>Mg(2+)</name>
        <dbReference type="ChEBI" id="CHEBI:18420"/>
        <label>1</label>
        <note>catalytic</note>
    </ligand>
</feature>
<reference evidence="19" key="1">
    <citation type="submission" date="2021-02" db="EMBL/GenBank/DDBJ databases">
        <authorList>
            <person name="Nowell W R."/>
        </authorList>
    </citation>
    <scope>NUCLEOTIDE SEQUENCE</scope>
</reference>
<dbReference type="InterPro" id="IPR050725">
    <property type="entry name" value="CysQ/Inositol_MonoPase"/>
</dbReference>
<comment type="catalytic activity">
    <reaction evidence="12">
        <text>1D-myo-inositol 1,4-bisphosphate + H2O = 1D-myo-inositol 4-phosphate + phosphate</text>
        <dbReference type="Rhea" id="RHEA:15553"/>
        <dbReference type="ChEBI" id="CHEBI:15377"/>
        <dbReference type="ChEBI" id="CHEBI:43474"/>
        <dbReference type="ChEBI" id="CHEBI:58282"/>
        <dbReference type="ChEBI" id="CHEBI:58469"/>
        <dbReference type="EC" id="3.1.3.57"/>
    </reaction>
    <physiologicalReaction direction="left-to-right" evidence="12">
        <dbReference type="Rhea" id="RHEA:15554"/>
    </physiologicalReaction>
</comment>
<dbReference type="Proteomes" id="UP000681722">
    <property type="component" value="Unassembled WGS sequence"/>
</dbReference>
<dbReference type="InterPro" id="IPR020550">
    <property type="entry name" value="Inositol_monophosphatase_CS"/>
</dbReference>
<dbReference type="FunFam" id="3.30.540.10:FF:000012">
    <property type="entry name" value="Blast:Putative inositol monophosphatase 3"/>
    <property type="match status" value="1"/>
</dbReference>
<keyword evidence="4" id="KW-0452">Lithium</keyword>
<evidence type="ECO:0000256" key="16">
    <source>
        <dbReference type="ARBA" id="ARBA00044544"/>
    </source>
</evidence>
<dbReference type="SUPFAM" id="SSF56655">
    <property type="entry name" value="Carbohydrate phosphatase"/>
    <property type="match status" value="1"/>
</dbReference>
<dbReference type="Proteomes" id="UP000682733">
    <property type="component" value="Unassembled WGS sequence"/>
</dbReference>
<evidence type="ECO:0000256" key="6">
    <source>
        <dbReference type="ARBA" id="ARBA00022801"/>
    </source>
</evidence>
<dbReference type="GO" id="GO:0008441">
    <property type="term" value="F:3'(2'),5'-bisphosphate nucleotidase activity"/>
    <property type="evidence" value="ECO:0007669"/>
    <property type="project" value="UniProtKB-EC"/>
</dbReference>
<dbReference type="PROSITE" id="PS00629">
    <property type="entry name" value="IMP_1"/>
    <property type="match status" value="1"/>
</dbReference>
<evidence type="ECO:0000256" key="3">
    <source>
        <dbReference type="ARBA" id="ARBA00012633"/>
    </source>
</evidence>
<protein>
    <recommendedName>
        <fullName evidence="8">3'(2'),5'-bisphosphate nucleotidase 1</fullName>
        <ecNumber evidence="15">3.1.3.57</ecNumber>
        <ecNumber evidence="3">3.1.3.7</ecNumber>
    </recommendedName>
    <alternativeName>
        <fullName evidence="16">3'-phosphoadenosine 5'-phosphate phosphatase</fullName>
    </alternativeName>
    <alternativeName>
        <fullName evidence="9">Bisphosphate 3'-nucleotidase 1</fullName>
    </alternativeName>
    <alternativeName>
        <fullName evidence="17">Inositol-polyphosphate 1-phosphatase</fullName>
    </alternativeName>
</protein>
<evidence type="ECO:0000256" key="12">
    <source>
        <dbReference type="ARBA" id="ARBA00044478"/>
    </source>
</evidence>
<comment type="catalytic activity">
    <reaction evidence="14">
        <text>3'-phosphoadenylyl sulfate + H2O = adenosine 5'-phosphosulfate + phosphate</text>
        <dbReference type="Rhea" id="RHEA:77639"/>
        <dbReference type="ChEBI" id="CHEBI:15377"/>
        <dbReference type="ChEBI" id="CHEBI:43474"/>
        <dbReference type="ChEBI" id="CHEBI:58243"/>
        <dbReference type="ChEBI" id="CHEBI:58339"/>
        <dbReference type="EC" id="3.1.3.7"/>
    </reaction>
    <physiologicalReaction direction="left-to-right" evidence="14">
        <dbReference type="Rhea" id="RHEA:77640"/>
    </physiologicalReaction>
</comment>
<dbReference type="Proteomes" id="UP000663829">
    <property type="component" value="Unassembled WGS sequence"/>
</dbReference>
<evidence type="ECO:0000256" key="2">
    <source>
        <dbReference type="ARBA" id="ARBA00009759"/>
    </source>
</evidence>
<dbReference type="GO" id="GO:0004441">
    <property type="term" value="F:inositol-1,4-bisphosphate 1-phosphatase activity"/>
    <property type="evidence" value="ECO:0007669"/>
    <property type="project" value="UniProtKB-EC"/>
</dbReference>
<evidence type="ECO:0000256" key="13">
    <source>
        <dbReference type="ARBA" id="ARBA00044479"/>
    </source>
</evidence>
<evidence type="ECO:0000256" key="18">
    <source>
        <dbReference type="PIRSR" id="PIRSR600760-2"/>
    </source>
</evidence>
<dbReference type="FunFam" id="3.40.190.80:FF:000006">
    <property type="entry name" value="Bisphosphate nucleotidase 1"/>
    <property type="match status" value="1"/>
</dbReference>